<accession>A0A6M6JGS5</accession>
<dbReference type="EMBL" id="CP053564">
    <property type="protein sequence ID" value="QJY46117.1"/>
    <property type="molecule type" value="Genomic_DNA"/>
</dbReference>
<evidence type="ECO:0000313" key="1">
    <source>
        <dbReference type="EMBL" id="QJY46117.1"/>
    </source>
</evidence>
<dbReference type="AlphaFoldDB" id="A0A6M6JGS5"/>
<reference evidence="1 2" key="1">
    <citation type="submission" date="2020-05" db="EMBL/GenBank/DDBJ databases">
        <authorList>
            <person name="Mo P."/>
        </authorList>
    </citation>
    <scope>NUCLEOTIDE SEQUENCE [LARGE SCALE GENOMIC DNA]</scope>
    <source>
        <strain evidence="1 2">Gen01</strain>
    </source>
</reference>
<dbReference type="KEGG" id="pbro:HOP40_10130"/>
<organism evidence="1 2">
    <name type="scientific">Pseudonocardia broussonetiae</name>
    <dbReference type="NCBI Taxonomy" id="2736640"/>
    <lineage>
        <taxon>Bacteria</taxon>
        <taxon>Bacillati</taxon>
        <taxon>Actinomycetota</taxon>
        <taxon>Actinomycetes</taxon>
        <taxon>Pseudonocardiales</taxon>
        <taxon>Pseudonocardiaceae</taxon>
        <taxon>Pseudonocardia</taxon>
    </lineage>
</organism>
<dbReference type="Pfam" id="PF24830">
    <property type="entry name" value="DUF7714"/>
    <property type="match status" value="1"/>
</dbReference>
<evidence type="ECO:0000313" key="2">
    <source>
        <dbReference type="Proteomes" id="UP000505377"/>
    </source>
</evidence>
<keyword evidence="2" id="KW-1185">Reference proteome</keyword>
<name>A0A6M6JGS5_9PSEU</name>
<dbReference type="Proteomes" id="UP000505377">
    <property type="component" value="Chromosome"/>
</dbReference>
<proteinExistence type="predicted"/>
<protein>
    <submittedName>
        <fullName evidence="1">Uncharacterized protein</fullName>
    </submittedName>
</protein>
<dbReference type="InterPro" id="IPR056131">
    <property type="entry name" value="DUF7714"/>
</dbReference>
<gene>
    <name evidence="1" type="ORF">HOP40_10130</name>
</gene>
<dbReference type="RefSeq" id="WP_172157033.1">
    <property type="nucleotide sequence ID" value="NZ_CP053564.1"/>
</dbReference>
<sequence length="308" mass="33045">MTAAAPAGPNFVPLRYRGVAVSTVPREVALDAESLRAHFLGRDAYRRTRFVVARHDPAVPGPTAVLQVERASPEPLFAPVVDVRLLAGPDECAYVVDPDVDTGIPTALAAAAREHAPGARVVVVEGRYAHVNFILEPAALRVVVRDVVPPEPGKLADQAARVVAVLEDLAPVELVARSVRLADLAAAAPAPHYLLPCRGSGGEVPGARVSYLDEHPERADWTLLGCARSRQIHRHFYGEDPPTVDFCPKAGLPGTRPPEPVLTKCCLQEEHVESGDGWTSVPWGASLEMVRTALQGLVEREAPTWRPG</sequence>